<dbReference type="Gene3D" id="3.40.50.620">
    <property type="entry name" value="HUPs"/>
    <property type="match status" value="1"/>
</dbReference>
<reference evidence="12" key="2">
    <citation type="journal article" date="2021" name="PeerJ">
        <title>Extensive microbial diversity within the chicken gut microbiome revealed by metagenomics and culture.</title>
        <authorList>
            <person name="Gilroy R."/>
            <person name="Ravi A."/>
            <person name="Getino M."/>
            <person name="Pursley I."/>
            <person name="Horton D.L."/>
            <person name="Alikhan N.F."/>
            <person name="Baker D."/>
            <person name="Gharbi K."/>
            <person name="Hall N."/>
            <person name="Watson M."/>
            <person name="Adriaenssens E.M."/>
            <person name="Foster-Nyarko E."/>
            <person name="Jarju S."/>
            <person name="Secka A."/>
            <person name="Antonio M."/>
            <person name="Oren A."/>
            <person name="Chaudhuri R.R."/>
            <person name="La Ragione R."/>
            <person name="Hildebrand F."/>
            <person name="Pallen M.J."/>
        </authorList>
    </citation>
    <scope>NUCLEOTIDE SEQUENCE</scope>
    <source>
        <strain evidence="12">CHK189-12415</strain>
    </source>
</reference>
<keyword evidence="5 10" id="KW-0548">Nucleotidyltransferase</keyword>
<evidence type="ECO:0000256" key="7">
    <source>
        <dbReference type="ARBA" id="ARBA00022840"/>
    </source>
</evidence>
<dbReference type="AlphaFoldDB" id="A0A9D1DWJ5"/>
<evidence type="ECO:0000256" key="2">
    <source>
        <dbReference type="ARBA" id="ARBA00005019"/>
    </source>
</evidence>
<dbReference type="Proteomes" id="UP000824241">
    <property type="component" value="Unassembled WGS sequence"/>
</dbReference>
<keyword evidence="7 10" id="KW-0067">ATP-binding</keyword>
<feature type="domain" description="Cytidyltransferase-like" evidence="11">
    <location>
        <begin position="5"/>
        <end position="165"/>
    </location>
</feature>
<dbReference type="GO" id="GO:0005524">
    <property type="term" value="F:ATP binding"/>
    <property type="evidence" value="ECO:0007669"/>
    <property type="project" value="UniProtKB-KW"/>
</dbReference>
<comment type="pathway">
    <text evidence="2 10">Cofactor biosynthesis; NAD(+) biosynthesis; deamido-NAD(+) from nicotinate D-ribonucleotide: step 1/1.</text>
</comment>
<accession>A0A9D1DWJ5</accession>
<evidence type="ECO:0000256" key="5">
    <source>
        <dbReference type="ARBA" id="ARBA00022695"/>
    </source>
</evidence>
<keyword evidence="4 10" id="KW-0808">Transferase</keyword>
<dbReference type="HAMAP" id="MF_00244">
    <property type="entry name" value="NaMN_adenylyltr"/>
    <property type="match status" value="1"/>
</dbReference>
<dbReference type="InterPro" id="IPR004821">
    <property type="entry name" value="Cyt_trans-like"/>
</dbReference>
<gene>
    <name evidence="10 12" type="primary">nadD</name>
    <name evidence="12" type="ORF">IAB37_01450</name>
</gene>
<dbReference type="InterPro" id="IPR014729">
    <property type="entry name" value="Rossmann-like_a/b/a_fold"/>
</dbReference>
<dbReference type="SUPFAM" id="SSF52374">
    <property type="entry name" value="Nucleotidylyl transferase"/>
    <property type="match status" value="1"/>
</dbReference>
<comment type="caution">
    <text evidence="12">The sequence shown here is derived from an EMBL/GenBank/DDBJ whole genome shotgun (WGS) entry which is preliminary data.</text>
</comment>
<sequence>METGIYGGTFNPVHLGHIHLLKAAAPCFDRILVMPDRVPPHKEAEMLASGEDRAAMLRLAVSDIPKAEVCTLELEAEGRSYTYLTLRKLRALYPDDRFTLIIGGDMLRTFKEWRNWEEILGNASLLAAARDDGEYERLLRVAEDFPDARVLKVPPLPMSSTGVREAAAVGKPLAGMVPPAVEDYIKTHRLYQNERTD</sequence>
<evidence type="ECO:0000259" key="11">
    <source>
        <dbReference type="Pfam" id="PF01467"/>
    </source>
</evidence>
<evidence type="ECO:0000256" key="10">
    <source>
        <dbReference type="HAMAP-Rule" id="MF_00244"/>
    </source>
</evidence>
<protein>
    <recommendedName>
        <fullName evidence="10">Probable nicotinate-nucleotide adenylyltransferase</fullName>
        <ecNumber evidence="10">2.7.7.18</ecNumber>
    </recommendedName>
    <alternativeName>
        <fullName evidence="10">Deamido-NAD(+) diphosphorylase</fullName>
    </alternativeName>
    <alternativeName>
        <fullName evidence="10">Deamido-NAD(+) pyrophosphorylase</fullName>
    </alternativeName>
    <alternativeName>
        <fullName evidence="10">Nicotinate mononucleotide adenylyltransferase</fullName>
        <shortName evidence="10">NaMN adenylyltransferase</shortName>
    </alternativeName>
</protein>
<comment type="catalytic activity">
    <reaction evidence="9 10">
        <text>nicotinate beta-D-ribonucleotide + ATP + H(+) = deamido-NAD(+) + diphosphate</text>
        <dbReference type="Rhea" id="RHEA:22860"/>
        <dbReference type="ChEBI" id="CHEBI:15378"/>
        <dbReference type="ChEBI" id="CHEBI:30616"/>
        <dbReference type="ChEBI" id="CHEBI:33019"/>
        <dbReference type="ChEBI" id="CHEBI:57502"/>
        <dbReference type="ChEBI" id="CHEBI:58437"/>
        <dbReference type="EC" id="2.7.7.18"/>
    </reaction>
</comment>
<proteinExistence type="inferred from homology"/>
<dbReference type="PANTHER" id="PTHR39321:SF3">
    <property type="entry name" value="PHOSPHOPANTETHEINE ADENYLYLTRANSFERASE"/>
    <property type="match status" value="1"/>
</dbReference>
<organism evidence="12 13">
    <name type="scientific">Candidatus Faecivivens stercoravium</name>
    <dbReference type="NCBI Taxonomy" id="2840803"/>
    <lineage>
        <taxon>Bacteria</taxon>
        <taxon>Bacillati</taxon>
        <taxon>Bacillota</taxon>
        <taxon>Clostridia</taxon>
        <taxon>Eubacteriales</taxon>
        <taxon>Oscillospiraceae</taxon>
        <taxon>Oscillospiraceae incertae sedis</taxon>
        <taxon>Candidatus Faecivivens</taxon>
    </lineage>
</organism>
<evidence type="ECO:0000256" key="4">
    <source>
        <dbReference type="ARBA" id="ARBA00022679"/>
    </source>
</evidence>
<keyword evidence="3 10" id="KW-0662">Pyridine nucleotide biosynthesis</keyword>
<name>A0A9D1DWJ5_9FIRM</name>
<evidence type="ECO:0000313" key="12">
    <source>
        <dbReference type="EMBL" id="HIR60228.1"/>
    </source>
</evidence>
<evidence type="ECO:0000256" key="3">
    <source>
        <dbReference type="ARBA" id="ARBA00022642"/>
    </source>
</evidence>
<dbReference type="Pfam" id="PF01467">
    <property type="entry name" value="CTP_transf_like"/>
    <property type="match status" value="1"/>
</dbReference>
<evidence type="ECO:0000256" key="1">
    <source>
        <dbReference type="ARBA" id="ARBA00002324"/>
    </source>
</evidence>
<keyword evidence="8 10" id="KW-0520">NAD</keyword>
<dbReference type="InterPro" id="IPR005248">
    <property type="entry name" value="NadD/NMNAT"/>
</dbReference>
<dbReference type="NCBIfam" id="TIGR00482">
    <property type="entry name" value="nicotinate (nicotinamide) nucleotide adenylyltransferase"/>
    <property type="match status" value="1"/>
</dbReference>
<reference evidence="12" key="1">
    <citation type="submission" date="2020-10" db="EMBL/GenBank/DDBJ databases">
        <authorList>
            <person name="Gilroy R."/>
        </authorList>
    </citation>
    <scope>NUCLEOTIDE SEQUENCE</scope>
    <source>
        <strain evidence="12">CHK189-12415</strain>
    </source>
</reference>
<dbReference type="GO" id="GO:0004515">
    <property type="term" value="F:nicotinate-nucleotide adenylyltransferase activity"/>
    <property type="evidence" value="ECO:0007669"/>
    <property type="project" value="UniProtKB-UniRule"/>
</dbReference>
<dbReference type="NCBIfam" id="TIGR00125">
    <property type="entry name" value="cyt_tran_rel"/>
    <property type="match status" value="1"/>
</dbReference>
<comment type="similarity">
    <text evidence="10">Belongs to the NadD family.</text>
</comment>
<dbReference type="GO" id="GO:0009435">
    <property type="term" value="P:NAD+ biosynthetic process"/>
    <property type="evidence" value="ECO:0007669"/>
    <property type="project" value="UniProtKB-UniRule"/>
</dbReference>
<dbReference type="PANTHER" id="PTHR39321">
    <property type="entry name" value="NICOTINATE-NUCLEOTIDE ADENYLYLTRANSFERASE-RELATED"/>
    <property type="match status" value="1"/>
</dbReference>
<dbReference type="EMBL" id="DVHA01000045">
    <property type="protein sequence ID" value="HIR60228.1"/>
    <property type="molecule type" value="Genomic_DNA"/>
</dbReference>
<evidence type="ECO:0000313" key="13">
    <source>
        <dbReference type="Proteomes" id="UP000824241"/>
    </source>
</evidence>
<keyword evidence="6 10" id="KW-0547">Nucleotide-binding</keyword>
<dbReference type="CDD" id="cd02165">
    <property type="entry name" value="NMNAT"/>
    <property type="match status" value="1"/>
</dbReference>
<evidence type="ECO:0000256" key="8">
    <source>
        <dbReference type="ARBA" id="ARBA00023027"/>
    </source>
</evidence>
<dbReference type="EC" id="2.7.7.18" evidence="10"/>
<comment type="function">
    <text evidence="1 10">Catalyzes the reversible adenylation of nicotinate mononucleotide (NaMN) to nicotinic acid adenine dinucleotide (NaAD).</text>
</comment>
<evidence type="ECO:0000256" key="6">
    <source>
        <dbReference type="ARBA" id="ARBA00022741"/>
    </source>
</evidence>
<evidence type="ECO:0000256" key="9">
    <source>
        <dbReference type="ARBA" id="ARBA00048721"/>
    </source>
</evidence>